<dbReference type="GeneID" id="54467733"/>
<evidence type="ECO:0000313" key="3">
    <source>
        <dbReference type="Proteomes" id="UP000504636"/>
    </source>
</evidence>
<reference evidence="2 4" key="1">
    <citation type="journal article" date="2020" name="Stud. Mycol.">
        <title>101 Dothideomycetes genomes: a test case for predicting lifestyles and emergence of pathogens.</title>
        <authorList>
            <person name="Haridas S."/>
            <person name="Albert R."/>
            <person name="Binder M."/>
            <person name="Bloem J."/>
            <person name="Labutti K."/>
            <person name="Salamov A."/>
            <person name="Andreopoulos B."/>
            <person name="Baker S."/>
            <person name="Barry K."/>
            <person name="Bills G."/>
            <person name="Bluhm B."/>
            <person name="Cannon C."/>
            <person name="Castanera R."/>
            <person name="Culley D."/>
            <person name="Daum C."/>
            <person name="Ezra D."/>
            <person name="Gonzalez J."/>
            <person name="Henrissat B."/>
            <person name="Kuo A."/>
            <person name="Liang C."/>
            <person name="Lipzen A."/>
            <person name="Lutzoni F."/>
            <person name="Magnuson J."/>
            <person name="Mondo S."/>
            <person name="Nolan M."/>
            <person name="Ohm R."/>
            <person name="Pangilinan J."/>
            <person name="Park H.-J."/>
            <person name="Ramirez L."/>
            <person name="Alfaro M."/>
            <person name="Sun H."/>
            <person name="Tritt A."/>
            <person name="Yoshinaga Y."/>
            <person name="Zwiers L.-H."/>
            <person name="Turgeon B."/>
            <person name="Goodwin S."/>
            <person name="Spatafora J."/>
            <person name="Crous P."/>
            <person name="Grigoriev I."/>
        </authorList>
    </citation>
    <scope>NUCLEOTIDE SEQUENCE</scope>
    <source>
        <strain evidence="2 4">CBS 304.34</strain>
    </source>
</reference>
<reference evidence="4" key="3">
    <citation type="submission" date="2025-04" db="UniProtKB">
        <authorList>
            <consortium name="RefSeq"/>
        </authorList>
    </citation>
    <scope>IDENTIFICATION</scope>
    <source>
        <strain evidence="4">CBS 304.34</strain>
    </source>
</reference>
<reference evidence="4" key="2">
    <citation type="submission" date="2020-04" db="EMBL/GenBank/DDBJ databases">
        <authorList>
            <consortium name="NCBI Genome Project"/>
        </authorList>
    </citation>
    <scope>NUCLEOTIDE SEQUENCE</scope>
    <source>
        <strain evidence="4">CBS 304.34</strain>
    </source>
</reference>
<keyword evidence="3" id="KW-1185">Reference proteome</keyword>
<evidence type="ECO:0000256" key="1">
    <source>
        <dbReference type="SAM" id="MobiDB-lite"/>
    </source>
</evidence>
<gene>
    <name evidence="2 4" type="ORF">BDZ99DRAFT_545360</name>
</gene>
<proteinExistence type="predicted"/>
<organism evidence="2">
    <name type="scientific">Mytilinidion resinicola</name>
    <dbReference type="NCBI Taxonomy" id="574789"/>
    <lineage>
        <taxon>Eukaryota</taxon>
        <taxon>Fungi</taxon>
        <taxon>Dikarya</taxon>
        <taxon>Ascomycota</taxon>
        <taxon>Pezizomycotina</taxon>
        <taxon>Dothideomycetes</taxon>
        <taxon>Pleosporomycetidae</taxon>
        <taxon>Mytilinidiales</taxon>
        <taxon>Mytilinidiaceae</taxon>
        <taxon>Mytilinidion</taxon>
    </lineage>
</organism>
<accession>A0A6A6Y7H4</accession>
<dbReference type="EMBL" id="MU003714">
    <property type="protein sequence ID" value="KAF2804135.1"/>
    <property type="molecule type" value="Genomic_DNA"/>
</dbReference>
<evidence type="ECO:0000313" key="2">
    <source>
        <dbReference type="EMBL" id="KAF2804135.1"/>
    </source>
</evidence>
<feature type="region of interest" description="Disordered" evidence="1">
    <location>
        <begin position="73"/>
        <end position="137"/>
    </location>
</feature>
<dbReference type="Proteomes" id="UP000504636">
    <property type="component" value="Unplaced"/>
</dbReference>
<sequence>LHSHLCVPTSRFQPIWRAPLSPLRLPASKYHKTPLSFLLTSQNTQFPTIVIVFISCSAFQVLSHPPPRLSFPYFPSPRPKTPEAKRKLHHAHPNPSLKPSRLLCRTRLHPSAHEPRSPPLNLGTSTPPTSYPPGGNPPYSLPNETLFYAAEGSSVDTDTERARPSLPHFFLLRHCPGIPNSLCKLPSRNLQYQCPGSAGRDRVSTFIKESLGMFRG</sequence>
<dbReference type="RefSeq" id="XP_033571099.1">
    <property type="nucleotide sequence ID" value="XM_033726840.1"/>
</dbReference>
<dbReference type="AlphaFoldDB" id="A0A6A6Y7H4"/>
<evidence type="ECO:0000313" key="4">
    <source>
        <dbReference type="RefSeq" id="XP_033571099.1"/>
    </source>
</evidence>
<feature type="non-terminal residue" evidence="2">
    <location>
        <position position="1"/>
    </location>
</feature>
<protein>
    <submittedName>
        <fullName evidence="2 4">Uncharacterized protein</fullName>
    </submittedName>
</protein>
<name>A0A6A6Y7H4_9PEZI</name>